<proteinExistence type="predicted"/>
<sequence length="318" mass="34275">MRGVKILSTGMCVPKYKLTNEKISTFIDTSDEWIVQRTGIRERRIVTDETTVSLATNAAKEAIKDIDPLEIDLIIVGTVSPDQMMPSTACSVQAEIGATNAIAFDISAACSGFIYASKIAIEAINCGSAKKALVIGAEIFSKVVDWNDRGTCILFGDGSGAVLYGETDENKILAFDVGSDGNLGQTLVLENQPINNLFVKNEYSPSFIKMDGRAVYRFAVNVVPKSITKALEKAQVNIDEIKLFVLHQANERIISSVAKNLGVDINLFFKNLDKYGNTSGASVPIALHEAKGKLKNGDKIVLAGFGGGLTWGSMVAQW</sequence>
<comment type="caution">
    <text evidence="1">The sequence shown here is derived from an EMBL/GenBank/DDBJ whole genome shotgun (WGS) entry which is preliminary data.</text>
</comment>
<reference evidence="1" key="1">
    <citation type="submission" date="2016-08" db="EMBL/GenBank/DDBJ databases">
        <authorList>
            <person name="Ngugi D.K."/>
            <person name="Miyake S."/>
            <person name="Stingl U."/>
        </authorList>
    </citation>
    <scope>NUCLEOTIDE SEQUENCE</scope>
    <source>
        <strain evidence="1">SCG-D08WGA-EpuloA1</strain>
    </source>
</reference>
<dbReference type="EMBL" id="LJHD01000283">
    <property type="protein sequence ID" value="ONI38709.1"/>
    <property type="molecule type" value="Genomic_DNA"/>
</dbReference>
<protein>
    <submittedName>
        <fullName evidence="1">3-oxoacyl-ACP synthase</fullName>
    </submittedName>
</protein>
<keyword evidence="2" id="KW-1185">Reference proteome</keyword>
<evidence type="ECO:0000313" key="1">
    <source>
        <dbReference type="EMBL" id="ONI38709.1"/>
    </source>
</evidence>
<accession>A0ACC8X8Z9</accession>
<gene>
    <name evidence="1" type="ORF">AN640_02280</name>
</gene>
<organism evidence="1 2">
    <name type="scientific">Candidatus Epulonipiscium fishelsonii</name>
    <dbReference type="NCBI Taxonomy" id="77094"/>
    <lineage>
        <taxon>Bacteria</taxon>
        <taxon>Bacillati</taxon>
        <taxon>Bacillota</taxon>
        <taxon>Clostridia</taxon>
        <taxon>Lachnospirales</taxon>
        <taxon>Lachnospiraceae</taxon>
        <taxon>Candidatus Epulonipiscium</taxon>
    </lineage>
</organism>
<evidence type="ECO:0000313" key="2">
    <source>
        <dbReference type="Proteomes" id="UP000188637"/>
    </source>
</evidence>
<name>A0ACC8X8Z9_9FIRM</name>
<dbReference type="Proteomes" id="UP000188637">
    <property type="component" value="Unassembled WGS sequence"/>
</dbReference>